<dbReference type="Proteomes" id="UP001168877">
    <property type="component" value="Unassembled WGS sequence"/>
</dbReference>
<dbReference type="SUPFAM" id="SSF51126">
    <property type="entry name" value="Pectin lyase-like"/>
    <property type="match status" value="2"/>
</dbReference>
<evidence type="ECO:0000256" key="11">
    <source>
        <dbReference type="PROSITE-ProRule" id="PRU10040"/>
    </source>
</evidence>
<dbReference type="InterPro" id="IPR012334">
    <property type="entry name" value="Pectin_lyas_fold"/>
</dbReference>
<evidence type="ECO:0000313" key="14">
    <source>
        <dbReference type="EMBL" id="KAK0593276.1"/>
    </source>
</evidence>
<dbReference type="PROSITE" id="PS00503">
    <property type="entry name" value="PECTINESTERASE_2"/>
    <property type="match status" value="1"/>
</dbReference>
<keyword evidence="5" id="KW-0134">Cell wall</keyword>
<accession>A0AA39VWI6</accession>
<dbReference type="AlphaFoldDB" id="A0AA39VWI6"/>
<evidence type="ECO:0000256" key="9">
    <source>
        <dbReference type="ARBA" id="ARBA00023085"/>
    </source>
</evidence>
<evidence type="ECO:0000256" key="4">
    <source>
        <dbReference type="ARBA" id="ARBA00013229"/>
    </source>
</evidence>
<evidence type="ECO:0000313" key="15">
    <source>
        <dbReference type="Proteomes" id="UP001168877"/>
    </source>
</evidence>
<dbReference type="GO" id="GO:0045490">
    <property type="term" value="P:pectin catabolic process"/>
    <property type="evidence" value="ECO:0007669"/>
    <property type="project" value="UniProtKB-UniRule"/>
</dbReference>
<dbReference type="EMBL" id="JAUESC010000380">
    <property type="protein sequence ID" value="KAK0593276.1"/>
    <property type="molecule type" value="Genomic_DNA"/>
</dbReference>
<comment type="pathway">
    <text evidence="2 12">Glycan metabolism; pectin degradation; 2-dehydro-3-deoxy-D-gluconate from pectin: step 1/5.</text>
</comment>
<feature type="domain" description="Pectinesterase catalytic" evidence="13">
    <location>
        <begin position="374"/>
        <end position="472"/>
    </location>
</feature>
<feature type="domain" description="Pectinesterase catalytic" evidence="13">
    <location>
        <begin position="73"/>
        <end position="359"/>
    </location>
</feature>
<dbReference type="PANTHER" id="PTHR31321:SF87">
    <property type="entry name" value="PECTINESTERASE 63-RELATED"/>
    <property type="match status" value="1"/>
</dbReference>
<evidence type="ECO:0000256" key="2">
    <source>
        <dbReference type="ARBA" id="ARBA00005184"/>
    </source>
</evidence>
<evidence type="ECO:0000256" key="3">
    <source>
        <dbReference type="ARBA" id="ARBA00008891"/>
    </source>
</evidence>
<comment type="subcellular location">
    <subcellularLocation>
        <location evidence="1">Secreted</location>
        <location evidence="1">Cell wall</location>
    </subcellularLocation>
</comment>
<keyword evidence="15" id="KW-1185">Reference proteome</keyword>
<dbReference type="EC" id="3.1.1.11" evidence="4 12"/>
<keyword evidence="9 12" id="KW-0063">Aspartyl esterase</keyword>
<name>A0AA39VWI6_ACESA</name>
<evidence type="ECO:0000256" key="6">
    <source>
        <dbReference type="ARBA" id="ARBA00022525"/>
    </source>
</evidence>
<dbReference type="PANTHER" id="PTHR31321">
    <property type="entry name" value="ACYL-COA THIOESTER HYDROLASE YBHC-RELATED"/>
    <property type="match status" value="1"/>
</dbReference>
<comment type="caution">
    <text evidence="14">The sequence shown here is derived from an EMBL/GenBank/DDBJ whole genome shotgun (WGS) entry which is preliminary data.</text>
</comment>
<dbReference type="InterPro" id="IPR011050">
    <property type="entry name" value="Pectin_lyase_fold/virulence"/>
</dbReference>
<proteinExistence type="inferred from homology"/>
<evidence type="ECO:0000256" key="12">
    <source>
        <dbReference type="RuleBase" id="RU000589"/>
    </source>
</evidence>
<evidence type="ECO:0000256" key="5">
    <source>
        <dbReference type="ARBA" id="ARBA00022512"/>
    </source>
</evidence>
<dbReference type="Gene3D" id="2.160.20.10">
    <property type="entry name" value="Single-stranded right-handed beta-helix, Pectin lyase-like"/>
    <property type="match status" value="2"/>
</dbReference>
<keyword evidence="6" id="KW-0964">Secreted</keyword>
<evidence type="ECO:0000256" key="10">
    <source>
        <dbReference type="ARBA" id="ARBA00047928"/>
    </source>
</evidence>
<evidence type="ECO:0000256" key="8">
    <source>
        <dbReference type="ARBA" id="ARBA00022801"/>
    </source>
</evidence>
<dbReference type="InterPro" id="IPR033131">
    <property type="entry name" value="Pectinesterase_Asp_AS"/>
</dbReference>
<comment type="catalytic activity">
    <reaction evidence="10 12">
        <text>[(1-&gt;4)-alpha-D-galacturonosyl methyl ester](n) + n H2O = [(1-&gt;4)-alpha-D-galacturonosyl](n) + n methanol + n H(+)</text>
        <dbReference type="Rhea" id="RHEA:22380"/>
        <dbReference type="Rhea" id="RHEA-COMP:14570"/>
        <dbReference type="Rhea" id="RHEA-COMP:14573"/>
        <dbReference type="ChEBI" id="CHEBI:15377"/>
        <dbReference type="ChEBI" id="CHEBI:15378"/>
        <dbReference type="ChEBI" id="CHEBI:17790"/>
        <dbReference type="ChEBI" id="CHEBI:140522"/>
        <dbReference type="ChEBI" id="CHEBI:140523"/>
        <dbReference type="EC" id="3.1.1.11"/>
    </reaction>
</comment>
<keyword evidence="7 12" id="KW-0732">Signal</keyword>
<dbReference type="Pfam" id="PF01095">
    <property type="entry name" value="Pectinesterase"/>
    <property type="match status" value="2"/>
</dbReference>
<comment type="similarity">
    <text evidence="3">Belongs to the pectinesterase family.</text>
</comment>
<dbReference type="GO" id="GO:0030599">
    <property type="term" value="F:pectinesterase activity"/>
    <property type="evidence" value="ECO:0007669"/>
    <property type="project" value="UniProtKB-UniRule"/>
</dbReference>
<feature type="active site" evidence="11">
    <location>
        <position position="225"/>
    </location>
</feature>
<reference evidence="14" key="2">
    <citation type="submission" date="2023-06" db="EMBL/GenBank/DDBJ databases">
        <authorList>
            <person name="Swenson N.G."/>
            <person name="Wegrzyn J.L."/>
            <person name="Mcevoy S.L."/>
        </authorList>
    </citation>
    <scope>NUCLEOTIDE SEQUENCE</scope>
    <source>
        <strain evidence="14">NS2018</strain>
        <tissue evidence="14">Leaf</tissue>
    </source>
</reference>
<evidence type="ECO:0000256" key="7">
    <source>
        <dbReference type="ARBA" id="ARBA00022729"/>
    </source>
</evidence>
<evidence type="ECO:0000259" key="13">
    <source>
        <dbReference type="Pfam" id="PF01095"/>
    </source>
</evidence>
<keyword evidence="8 12" id="KW-0378">Hydrolase</keyword>
<reference evidence="14" key="1">
    <citation type="journal article" date="2022" name="Plant J.">
        <title>Strategies of tolerance reflected in two North American maple genomes.</title>
        <authorList>
            <person name="McEvoy S.L."/>
            <person name="Sezen U.U."/>
            <person name="Trouern-Trend A."/>
            <person name="McMahon S.M."/>
            <person name="Schaberg P.G."/>
            <person name="Yang J."/>
            <person name="Wegrzyn J.L."/>
            <person name="Swenson N.G."/>
        </authorList>
    </citation>
    <scope>NUCLEOTIDE SEQUENCE</scope>
    <source>
        <strain evidence="14">NS2018</strain>
    </source>
</reference>
<protein>
    <recommendedName>
        <fullName evidence="4 12">Pectinesterase</fullName>
        <ecNumber evidence="4 12">3.1.1.11</ecNumber>
    </recommendedName>
</protein>
<feature type="chain" id="PRO_5041487107" description="Pectinesterase" evidence="12">
    <location>
        <begin position="29"/>
        <end position="482"/>
    </location>
</feature>
<feature type="signal peptide" evidence="12">
    <location>
        <begin position="1"/>
        <end position="28"/>
    </location>
</feature>
<sequence length="482" mass="53368">MSGKGSTPTVIHLAILLAIFLAGHVVVSDDTTPIPADASAVRGWFSANVQAFRTRKATLDPEVVAAEANPQVIMVRQDGTGNFKKINDAIKSIPSGNTRRVIIWIGAGEYREKITIERTKPFITFYGSPNAMPTITQSGTALQYGTLDSATVIVDSDYFVAANIIFKNSAPRPDNIRKGAQASALRISGTKAAFYKCKMLGFQDTLCDDKGVHFFRDCYIEGTVDFIFGRGKSIYLNTQLHVLGDKDVTVITAQARDSAAEDVGYSFVHCHVTGTGKRTYLGRAWMPYPRVVFAYTSMTNVVLPVAWDESSKPERRQTVYFAEYKCYGAGANMARRAKFSKKLTDAQVRPYLTLGYIQGSKWLLPPPPRDSVAEDVGYSFVHCHVTGIGKRTYLGRAWMPYPRVVSAYTSMTDVVLPVAWDENSKPQRRQNVYFAEYKCYGAGANMAGRAKFSKKLTDAQVQPYLTLGYIQGSKWLLPPPRL</sequence>
<evidence type="ECO:0000256" key="1">
    <source>
        <dbReference type="ARBA" id="ARBA00004191"/>
    </source>
</evidence>
<dbReference type="InterPro" id="IPR000070">
    <property type="entry name" value="Pectinesterase_cat"/>
</dbReference>
<dbReference type="FunFam" id="2.160.20.10:FF:000008">
    <property type="entry name" value="Pectinesterase"/>
    <property type="match status" value="1"/>
</dbReference>
<gene>
    <name evidence="14" type="ORF">LWI29_034091</name>
</gene>
<organism evidence="14 15">
    <name type="scientific">Acer saccharum</name>
    <name type="common">Sugar maple</name>
    <dbReference type="NCBI Taxonomy" id="4024"/>
    <lineage>
        <taxon>Eukaryota</taxon>
        <taxon>Viridiplantae</taxon>
        <taxon>Streptophyta</taxon>
        <taxon>Embryophyta</taxon>
        <taxon>Tracheophyta</taxon>
        <taxon>Spermatophyta</taxon>
        <taxon>Magnoliopsida</taxon>
        <taxon>eudicotyledons</taxon>
        <taxon>Gunneridae</taxon>
        <taxon>Pentapetalae</taxon>
        <taxon>rosids</taxon>
        <taxon>malvids</taxon>
        <taxon>Sapindales</taxon>
        <taxon>Sapindaceae</taxon>
        <taxon>Hippocastanoideae</taxon>
        <taxon>Acereae</taxon>
        <taxon>Acer</taxon>
    </lineage>
</organism>
<dbReference type="GO" id="GO:0042545">
    <property type="term" value="P:cell wall modification"/>
    <property type="evidence" value="ECO:0007669"/>
    <property type="project" value="UniProtKB-UniRule"/>
</dbReference>